<proteinExistence type="predicted"/>
<dbReference type="EMBL" id="LAZR01050614">
    <property type="protein sequence ID" value="KKK86966.1"/>
    <property type="molecule type" value="Genomic_DNA"/>
</dbReference>
<feature type="non-terminal residue" evidence="1">
    <location>
        <position position="68"/>
    </location>
</feature>
<sequence>MTELKTLKDLDIFKTYKKLLKQEAIKRIKKLQSDHPYESGDEVLNMDQYIKGQIDWITQFFNLTEKDL</sequence>
<accession>A0A0F9BRH6</accession>
<name>A0A0F9BRH6_9ZZZZ</name>
<evidence type="ECO:0000313" key="1">
    <source>
        <dbReference type="EMBL" id="KKK86966.1"/>
    </source>
</evidence>
<gene>
    <name evidence="1" type="ORF">LCGC14_2757950</name>
</gene>
<comment type="caution">
    <text evidence="1">The sequence shown here is derived from an EMBL/GenBank/DDBJ whole genome shotgun (WGS) entry which is preliminary data.</text>
</comment>
<reference evidence="1" key="1">
    <citation type="journal article" date="2015" name="Nature">
        <title>Complex archaea that bridge the gap between prokaryotes and eukaryotes.</title>
        <authorList>
            <person name="Spang A."/>
            <person name="Saw J.H."/>
            <person name="Jorgensen S.L."/>
            <person name="Zaremba-Niedzwiedzka K."/>
            <person name="Martijn J."/>
            <person name="Lind A.E."/>
            <person name="van Eijk R."/>
            <person name="Schleper C."/>
            <person name="Guy L."/>
            <person name="Ettema T.J."/>
        </authorList>
    </citation>
    <scope>NUCLEOTIDE SEQUENCE</scope>
</reference>
<organism evidence="1">
    <name type="scientific">marine sediment metagenome</name>
    <dbReference type="NCBI Taxonomy" id="412755"/>
    <lineage>
        <taxon>unclassified sequences</taxon>
        <taxon>metagenomes</taxon>
        <taxon>ecological metagenomes</taxon>
    </lineage>
</organism>
<protein>
    <submittedName>
        <fullName evidence="1">Uncharacterized protein</fullName>
    </submittedName>
</protein>
<dbReference type="AlphaFoldDB" id="A0A0F9BRH6"/>